<evidence type="ECO:0000313" key="1">
    <source>
        <dbReference type="EMBL" id="QJA66243.1"/>
    </source>
</evidence>
<name>A0A6M3J8Q0_9ZZZZ</name>
<accession>A0A6M3J8Q0</accession>
<protein>
    <submittedName>
        <fullName evidence="1">Uncharacterized protein</fullName>
    </submittedName>
</protein>
<sequence>MENQIDIMQETLEDGTLDVLKELIEENVKPLIEYRLKMERQIANKEISEMYQMEQEV</sequence>
<reference evidence="1" key="1">
    <citation type="submission" date="2020-03" db="EMBL/GenBank/DDBJ databases">
        <title>The deep terrestrial virosphere.</title>
        <authorList>
            <person name="Holmfeldt K."/>
            <person name="Nilsson E."/>
            <person name="Simone D."/>
            <person name="Lopez-Fernandez M."/>
            <person name="Wu X."/>
            <person name="de Brujin I."/>
            <person name="Lundin D."/>
            <person name="Andersson A."/>
            <person name="Bertilsson S."/>
            <person name="Dopson M."/>
        </authorList>
    </citation>
    <scope>NUCLEOTIDE SEQUENCE</scope>
    <source>
        <strain evidence="1">MM415B00358</strain>
    </source>
</reference>
<organism evidence="1">
    <name type="scientific">viral metagenome</name>
    <dbReference type="NCBI Taxonomy" id="1070528"/>
    <lineage>
        <taxon>unclassified sequences</taxon>
        <taxon>metagenomes</taxon>
        <taxon>organismal metagenomes</taxon>
    </lineage>
</organism>
<dbReference type="EMBL" id="MT141552">
    <property type="protein sequence ID" value="QJA66243.1"/>
    <property type="molecule type" value="Genomic_DNA"/>
</dbReference>
<proteinExistence type="predicted"/>
<gene>
    <name evidence="1" type="ORF">MM415B00358_0005</name>
</gene>
<dbReference type="AlphaFoldDB" id="A0A6M3J8Q0"/>